<dbReference type="InterPro" id="IPR036291">
    <property type="entry name" value="NAD(P)-bd_dom_sf"/>
</dbReference>
<dbReference type="GeneID" id="19969182"/>
<dbReference type="InterPro" id="IPR011042">
    <property type="entry name" value="6-blade_b-propeller_TolB-like"/>
</dbReference>
<dbReference type="SUPFAM" id="SSF51735">
    <property type="entry name" value="NAD(P)-binding Rossmann-fold domains"/>
    <property type="match status" value="1"/>
</dbReference>
<dbReference type="HOGENOM" id="CLU_031076_0_2_1"/>
<feature type="domain" description="Gfo/Idh/MocA-like oxidoreductase N-terminal" evidence="4">
    <location>
        <begin position="30"/>
        <end position="126"/>
    </location>
</feature>
<name>W2S1T8_CYPE1</name>
<proteinExistence type="inferred from homology"/>
<dbReference type="Gene3D" id="2.120.10.30">
    <property type="entry name" value="TolB, C-terminal domain"/>
    <property type="match status" value="1"/>
</dbReference>
<evidence type="ECO:0000256" key="3">
    <source>
        <dbReference type="ARBA" id="ARBA00022525"/>
    </source>
</evidence>
<comment type="subcellular location">
    <subcellularLocation>
        <location evidence="1">Secreted</location>
    </subcellularLocation>
</comment>
<dbReference type="InterPro" id="IPR000683">
    <property type="entry name" value="Gfo/Idh/MocA-like_OxRdtase_N"/>
</dbReference>
<dbReference type="VEuPathDB" id="FungiDB:HMPREF1541_01843"/>
<dbReference type="InParanoid" id="W2S1T8"/>
<dbReference type="Pfam" id="PF03022">
    <property type="entry name" value="MRJP"/>
    <property type="match status" value="1"/>
</dbReference>
<organism evidence="5 6">
    <name type="scientific">Cyphellophora europaea (strain CBS 101466)</name>
    <name type="common">Phialophora europaea</name>
    <dbReference type="NCBI Taxonomy" id="1220924"/>
    <lineage>
        <taxon>Eukaryota</taxon>
        <taxon>Fungi</taxon>
        <taxon>Dikarya</taxon>
        <taxon>Ascomycota</taxon>
        <taxon>Pezizomycotina</taxon>
        <taxon>Eurotiomycetes</taxon>
        <taxon>Chaetothyriomycetidae</taxon>
        <taxon>Chaetothyriales</taxon>
        <taxon>Cyphellophoraceae</taxon>
        <taxon>Cyphellophora</taxon>
    </lineage>
</organism>
<dbReference type="OrthoDB" id="7776143at2759"/>
<evidence type="ECO:0000313" key="6">
    <source>
        <dbReference type="Proteomes" id="UP000030752"/>
    </source>
</evidence>
<dbReference type="AlphaFoldDB" id="W2S1T8"/>
<dbReference type="SUPFAM" id="SSF63829">
    <property type="entry name" value="Calcium-dependent phosphotriesterase"/>
    <property type="match status" value="1"/>
</dbReference>
<dbReference type="GO" id="GO:0005576">
    <property type="term" value="C:extracellular region"/>
    <property type="evidence" value="ECO:0007669"/>
    <property type="project" value="UniProtKB-SubCell"/>
</dbReference>
<dbReference type="GO" id="GO:0000166">
    <property type="term" value="F:nucleotide binding"/>
    <property type="evidence" value="ECO:0007669"/>
    <property type="project" value="InterPro"/>
</dbReference>
<dbReference type="Pfam" id="PF01408">
    <property type="entry name" value="GFO_IDH_MocA"/>
    <property type="match status" value="1"/>
</dbReference>
<dbReference type="RefSeq" id="XP_008714422.1">
    <property type="nucleotide sequence ID" value="XM_008716200.1"/>
</dbReference>
<evidence type="ECO:0000256" key="2">
    <source>
        <dbReference type="ARBA" id="ARBA00009127"/>
    </source>
</evidence>
<dbReference type="STRING" id="1220924.W2S1T8"/>
<accession>W2S1T8</accession>
<evidence type="ECO:0000256" key="1">
    <source>
        <dbReference type="ARBA" id="ARBA00004613"/>
    </source>
</evidence>
<keyword evidence="3" id="KW-0964">Secreted</keyword>
<gene>
    <name evidence="5" type="ORF">HMPREF1541_01843</name>
</gene>
<dbReference type="InterPro" id="IPR017996">
    <property type="entry name" value="MRJP/yellow-related"/>
</dbReference>
<sequence length="490" mass="52798">MGFDRIALYFHNLYYGIGNLKAEKSPDAIQLGVLGAASFSPGGLSDAARTHSDVVITAIGARVLEKAQAQAKEYGIPRAHGSYQEVIELDDVDAACIPLPIAYHAEWAIKAARAGKHVLVEKPICSIAVSASGRMFSNYPLGLDATNTKYQVAELKPNNTETPYPDAEINTPPGGPIDYSTYPASSKGDPDHFVAVQSVVVDAADRLWVLDTGRVSLENDTLLTSQYGGPKLVGISLSNNTVFKTILFPPNVAYGDSYPNDVRFDLRPSVSGSGQGIAYITDSSSEGRNGIIVVDLGSGESWRQLENIPQVRPEAGFFAQVWGEPVYMNDGIRPITPLAFGADGITLSNDGETLYFSVVSGRYLFSVPTARLRDRGPSSALFAAGSVMNLGQKGVSDGLESDSNGIVYAGSVETNSINIFSPENGTISTYLRNPKIDWTDTFSVAGDYIYFTENQLWRKPSSQGGVDRRVKPYALYRVPLLNNATKISLL</sequence>
<dbReference type="EMBL" id="KB822718">
    <property type="protein sequence ID" value="ETN42686.1"/>
    <property type="molecule type" value="Genomic_DNA"/>
</dbReference>
<dbReference type="eggNOG" id="KOG2741">
    <property type="taxonomic scope" value="Eukaryota"/>
</dbReference>
<evidence type="ECO:0000313" key="5">
    <source>
        <dbReference type="EMBL" id="ETN42686.1"/>
    </source>
</evidence>
<dbReference type="PANTHER" id="PTHR10009">
    <property type="entry name" value="PROTEIN YELLOW-RELATED"/>
    <property type="match status" value="1"/>
</dbReference>
<dbReference type="Proteomes" id="UP000030752">
    <property type="component" value="Unassembled WGS sequence"/>
</dbReference>
<reference evidence="5 6" key="1">
    <citation type="submission" date="2013-03" db="EMBL/GenBank/DDBJ databases">
        <title>The Genome Sequence of Phialophora europaea CBS 101466.</title>
        <authorList>
            <consortium name="The Broad Institute Genomics Platform"/>
            <person name="Cuomo C."/>
            <person name="de Hoog S."/>
            <person name="Gorbushina A."/>
            <person name="Walker B."/>
            <person name="Young S.K."/>
            <person name="Zeng Q."/>
            <person name="Gargeya S."/>
            <person name="Fitzgerald M."/>
            <person name="Haas B."/>
            <person name="Abouelleil A."/>
            <person name="Allen A.W."/>
            <person name="Alvarado L."/>
            <person name="Arachchi H.M."/>
            <person name="Berlin A.M."/>
            <person name="Chapman S.B."/>
            <person name="Gainer-Dewar J."/>
            <person name="Goldberg J."/>
            <person name="Griggs A."/>
            <person name="Gujja S."/>
            <person name="Hansen M."/>
            <person name="Howarth C."/>
            <person name="Imamovic A."/>
            <person name="Ireland A."/>
            <person name="Larimer J."/>
            <person name="McCowan C."/>
            <person name="Murphy C."/>
            <person name="Pearson M."/>
            <person name="Poon T.W."/>
            <person name="Priest M."/>
            <person name="Roberts A."/>
            <person name="Saif S."/>
            <person name="Shea T."/>
            <person name="Sisk P."/>
            <person name="Sykes S."/>
            <person name="Wortman J."/>
            <person name="Nusbaum C."/>
            <person name="Birren B."/>
        </authorList>
    </citation>
    <scope>NUCLEOTIDE SEQUENCE [LARGE SCALE GENOMIC DNA]</scope>
    <source>
        <strain evidence="5 6">CBS 101466</strain>
    </source>
</reference>
<dbReference type="PANTHER" id="PTHR10009:SF18">
    <property type="entry name" value="PROTEIN YELLOW-LIKE PROTEIN"/>
    <property type="match status" value="1"/>
</dbReference>
<evidence type="ECO:0000259" key="4">
    <source>
        <dbReference type="Pfam" id="PF01408"/>
    </source>
</evidence>
<comment type="similarity">
    <text evidence="2">Belongs to the major royal jelly protein family.</text>
</comment>
<protein>
    <recommendedName>
        <fullName evidence="4">Gfo/Idh/MocA-like oxidoreductase N-terminal domain-containing protein</fullName>
    </recommendedName>
</protein>
<keyword evidence="6" id="KW-1185">Reference proteome</keyword>